<name>A0AAE3M4I7_9BACT</name>
<dbReference type="SMART" id="SM00388">
    <property type="entry name" value="HisKA"/>
    <property type="match status" value="1"/>
</dbReference>
<evidence type="ECO:0000256" key="7">
    <source>
        <dbReference type="ARBA" id="ARBA00022741"/>
    </source>
</evidence>
<keyword evidence="8" id="KW-0418">Kinase</keyword>
<dbReference type="SUPFAM" id="SSF55874">
    <property type="entry name" value="ATPase domain of HSP90 chaperone/DNA topoisomerase II/histidine kinase"/>
    <property type="match status" value="1"/>
</dbReference>
<dbReference type="InterPro" id="IPR036097">
    <property type="entry name" value="HisK_dim/P_sf"/>
</dbReference>
<dbReference type="CDD" id="cd00082">
    <property type="entry name" value="HisKA"/>
    <property type="match status" value="1"/>
</dbReference>
<dbReference type="RefSeq" id="WP_301190559.1">
    <property type="nucleotide sequence ID" value="NZ_JAPDPJ010000022.1"/>
</dbReference>
<dbReference type="Pfam" id="PF02518">
    <property type="entry name" value="HATPase_c"/>
    <property type="match status" value="1"/>
</dbReference>
<dbReference type="GO" id="GO:0005886">
    <property type="term" value="C:plasma membrane"/>
    <property type="evidence" value="ECO:0007669"/>
    <property type="project" value="UniProtKB-SubCell"/>
</dbReference>
<dbReference type="InterPro" id="IPR013655">
    <property type="entry name" value="PAS_fold_3"/>
</dbReference>
<evidence type="ECO:0000313" key="15">
    <source>
        <dbReference type="EMBL" id="MCW3786994.1"/>
    </source>
</evidence>
<evidence type="ECO:0000256" key="10">
    <source>
        <dbReference type="ARBA" id="ARBA00023012"/>
    </source>
</evidence>
<evidence type="ECO:0000256" key="9">
    <source>
        <dbReference type="ARBA" id="ARBA00022840"/>
    </source>
</evidence>
<keyword evidence="11" id="KW-0472">Membrane</keyword>
<evidence type="ECO:0000256" key="4">
    <source>
        <dbReference type="ARBA" id="ARBA00022475"/>
    </source>
</evidence>
<dbReference type="Gene3D" id="3.30.450.20">
    <property type="entry name" value="PAS domain"/>
    <property type="match status" value="3"/>
</dbReference>
<dbReference type="PRINTS" id="PR00344">
    <property type="entry name" value="BCTRLSENSOR"/>
</dbReference>
<evidence type="ECO:0000256" key="2">
    <source>
        <dbReference type="ARBA" id="ARBA00004236"/>
    </source>
</evidence>
<accession>A0AAE3M4I7</accession>
<dbReference type="InterPro" id="IPR003594">
    <property type="entry name" value="HATPase_dom"/>
</dbReference>
<keyword evidence="5" id="KW-0597">Phosphoprotein</keyword>
<feature type="domain" description="PAS" evidence="13">
    <location>
        <begin position="395"/>
        <end position="440"/>
    </location>
</feature>
<dbReference type="CDD" id="cd16922">
    <property type="entry name" value="HATPase_EvgS-ArcB-TorS-like"/>
    <property type="match status" value="1"/>
</dbReference>
<protein>
    <recommendedName>
        <fullName evidence="3">histidine kinase</fullName>
        <ecNumber evidence="3">2.7.13.3</ecNumber>
    </recommendedName>
</protein>
<dbReference type="Gene3D" id="3.30.565.10">
    <property type="entry name" value="Histidine kinase-like ATPase, C-terminal domain"/>
    <property type="match status" value="1"/>
</dbReference>
<dbReference type="AlphaFoldDB" id="A0AAE3M4I7"/>
<dbReference type="Proteomes" id="UP001209229">
    <property type="component" value="Unassembled WGS sequence"/>
</dbReference>
<evidence type="ECO:0000256" key="3">
    <source>
        <dbReference type="ARBA" id="ARBA00012438"/>
    </source>
</evidence>
<dbReference type="InterPro" id="IPR003661">
    <property type="entry name" value="HisK_dim/P_dom"/>
</dbReference>
<evidence type="ECO:0000256" key="6">
    <source>
        <dbReference type="ARBA" id="ARBA00022679"/>
    </source>
</evidence>
<dbReference type="InterPro" id="IPR001610">
    <property type="entry name" value="PAC"/>
</dbReference>
<evidence type="ECO:0000256" key="11">
    <source>
        <dbReference type="ARBA" id="ARBA00023136"/>
    </source>
</evidence>
<dbReference type="GO" id="GO:0000155">
    <property type="term" value="F:phosphorelay sensor kinase activity"/>
    <property type="evidence" value="ECO:0007669"/>
    <property type="project" value="InterPro"/>
</dbReference>
<gene>
    <name evidence="15" type="ORF">OM075_10975</name>
</gene>
<feature type="domain" description="Histidine kinase" evidence="12">
    <location>
        <begin position="513"/>
        <end position="730"/>
    </location>
</feature>
<dbReference type="InterPro" id="IPR050736">
    <property type="entry name" value="Sensor_HK_Regulatory"/>
</dbReference>
<evidence type="ECO:0000259" key="13">
    <source>
        <dbReference type="PROSITE" id="PS50112"/>
    </source>
</evidence>
<dbReference type="Pfam" id="PF08447">
    <property type="entry name" value="PAS_3"/>
    <property type="match status" value="1"/>
</dbReference>
<dbReference type="FunFam" id="3.30.565.10:FF:000023">
    <property type="entry name" value="PAS domain-containing sensor histidine kinase"/>
    <property type="match status" value="1"/>
</dbReference>
<dbReference type="Gene3D" id="1.10.287.130">
    <property type="match status" value="1"/>
</dbReference>
<dbReference type="SUPFAM" id="SSF47384">
    <property type="entry name" value="Homodimeric domain of signal transducing histidine kinase"/>
    <property type="match status" value="1"/>
</dbReference>
<comment type="caution">
    <text evidence="15">The sequence shown here is derived from an EMBL/GenBank/DDBJ whole genome shotgun (WGS) entry which is preliminary data.</text>
</comment>
<comment type="subcellular location">
    <subcellularLocation>
        <location evidence="2">Cell membrane</location>
    </subcellularLocation>
</comment>
<dbReference type="EC" id="2.7.13.3" evidence="3"/>
<dbReference type="Pfam" id="PF00512">
    <property type="entry name" value="HisKA"/>
    <property type="match status" value="1"/>
</dbReference>
<dbReference type="InterPro" id="IPR035965">
    <property type="entry name" value="PAS-like_dom_sf"/>
</dbReference>
<keyword evidence="4" id="KW-1003">Cell membrane</keyword>
<dbReference type="InterPro" id="IPR000014">
    <property type="entry name" value="PAS"/>
</dbReference>
<dbReference type="SMART" id="SM00086">
    <property type="entry name" value="PAC"/>
    <property type="match status" value="3"/>
</dbReference>
<dbReference type="CDD" id="cd00130">
    <property type="entry name" value="PAS"/>
    <property type="match status" value="3"/>
</dbReference>
<dbReference type="PROSITE" id="PS50112">
    <property type="entry name" value="PAS"/>
    <property type="match status" value="1"/>
</dbReference>
<evidence type="ECO:0000256" key="5">
    <source>
        <dbReference type="ARBA" id="ARBA00022553"/>
    </source>
</evidence>
<dbReference type="Gene3D" id="2.10.70.100">
    <property type="match status" value="1"/>
</dbReference>
<comment type="catalytic activity">
    <reaction evidence="1">
        <text>ATP + protein L-histidine = ADP + protein N-phospho-L-histidine.</text>
        <dbReference type="EC" id="2.7.13.3"/>
    </reaction>
</comment>
<organism evidence="15 16">
    <name type="scientific">Plebeiibacterium sediminum</name>
    <dbReference type="NCBI Taxonomy" id="2992112"/>
    <lineage>
        <taxon>Bacteria</taxon>
        <taxon>Pseudomonadati</taxon>
        <taxon>Bacteroidota</taxon>
        <taxon>Bacteroidia</taxon>
        <taxon>Marinilabiliales</taxon>
        <taxon>Marinilabiliaceae</taxon>
        <taxon>Plebeiibacterium</taxon>
    </lineage>
</organism>
<feature type="domain" description="PAC" evidence="14">
    <location>
        <begin position="317"/>
        <end position="367"/>
    </location>
</feature>
<dbReference type="InterPro" id="IPR036890">
    <property type="entry name" value="HATPase_C_sf"/>
</dbReference>
<dbReference type="PANTHER" id="PTHR43711:SF1">
    <property type="entry name" value="HISTIDINE KINASE 1"/>
    <property type="match status" value="1"/>
</dbReference>
<evidence type="ECO:0000259" key="14">
    <source>
        <dbReference type="PROSITE" id="PS50113"/>
    </source>
</evidence>
<dbReference type="PANTHER" id="PTHR43711">
    <property type="entry name" value="TWO-COMPONENT HISTIDINE KINASE"/>
    <property type="match status" value="1"/>
</dbReference>
<dbReference type="SUPFAM" id="SSF55785">
    <property type="entry name" value="PYP-like sensor domain (PAS domain)"/>
    <property type="match status" value="3"/>
</dbReference>
<keyword evidence="9" id="KW-0067">ATP-binding</keyword>
<dbReference type="InterPro" id="IPR004358">
    <property type="entry name" value="Sig_transdc_His_kin-like_C"/>
</dbReference>
<evidence type="ECO:0000256" key="1">
    <source>
        <dbReference type="ARBA" id="ARBA00000085"/>
    </source>
</evidence>
<evidence type="ECO:0000313" key="16">
    <source>
        <dbReference type="Proteomes" id="UP001209229"/>
    </source>
</evidence>
<reference evidence="15" key="1">
    <citation type="submission" date="2022-10" db="EMBL/GenBank/DDBJ databases">
        <authorList>
            <person name="Yu W.X."/>
        </authorList>
    </citation>
    <scope>NUCLEOTIDE SEQUENCE</scope>
    <source>
        <strain evidence="15">AAT</strain>
    </source>
</reference>
<keyword evidence="16" id="KW-1185">Reference proteome</keyword>
<evidence type="ECO:0000256" key="8">
    <source>
        <dbReference type="ARBA" id="ARBA00022777"/>
    </source>
</evidence>
<dbReference type="GO" id="GO:0005524">
    <property type="term" value="F:ATP binding"/>
    <property type="evidence" value="ECO:0007669"/>
    <property type="project" value="UniProtKB-KW"/>
</dbReference>
<proteinExistence type="predicted"/>
<dbReference type="InterPro" id="IPR000700">
    <property type="entry name" value="PAS-assoc_C"/>
</dbReference>
<dbReference type="InterPro" id="IPR005467">
    <property type="entry name" value="His_kinase_dom"/>
</dbReference>
<dbReference type="PROSITE" id="PS50113">
    <property type="entry name" value="PAC"/>
    <property type="match status" value="2"/>
</dbReference>
<dbReference type="EMBL" id="JAPDPJ010000022">
    <property type="protein sequence ID" value="MCW3786994.1"/>
    <property type="molecule type" value="Genomic_DNA"/>
</dbReference>
<dbReference type="PROSITE" id="PS50109">
    <property type="entry name" value="HIS_KIN"/>
    <property type="match status" value="1"/>
</dbReference>
<evidence type="ECO:0000259" key="12">
    <source>
        <dbReference type="PROSITE" id="PS50109"/>
    </source>
</evidence>
<feature type="domain" description="PAC" evidence="14">
    <location>
        <begin position="443"/>
        <end position="495"/>
    </location>
</feature>
<sequence length="730" mass="84260">MSELFENKIFDFFFNENEKLCCITNDVGKLLRVNNEWKNVLSGPDHSIFYSNILSLNNQYQFKQKWNALISGETEAVYHTNQITSFNNKKLTISWHLLKQDAYILVSGLIKGISDKENYQKLNVPSYNNTLGVVWVNKTGYIKYANNVLCETLGYSFETLSQIKIFDIDIELTEQEFKNEWKKYFTDSLSNIEPINTEFKGKDGASFLAELNIVSTEDTRDNGLIIIYVKNVTKEKEVESYINRLYKALDYVSDAIYWGSMKDTHFQYVNKGACDMLGYTRKEFEDITIYDIDVDFVESDPRIDLSIFFSTKEYQSFTFEARHRKKNGEIIPVEVNALYVWINKEQYVLSFVRDISERKKHEMAMLKSQKVLRESQRVAKIGNFEMSFKDNSLVWSDEVYALFGYEKDEIILNLDVLKKIMPPEDHLNVLEALKKSVDNNCFYEHEHKGIKKNGELFYLYVSGYVELDHNNEIERVFGVLQDITEQKKQQNQLIEAKEKAEQSDQLKSAFLANVSHEIRTPMNAIIGFSTFLKDEDNTREDIVKFADIISNSGEHLLSLINDIIDISKIETGQVDIIKTHVNVKRLLLEVKEFFSSFLLTKNKTEVELIFDFPDHNLVVYTDEMRLKQILINLISNAVKFTDKGFIKVLCKPKGTYLYFDVIDSGIGISKEKITVIFERFQQGSATTEKVYGGTGLGLAIARACVNLLGGEINVESEAGEGSHFHFTIKV</sequence>
<dbReference type="Pfam" id="PF13426">
    <property type="entry name" value="PAS_9"/>
    <property type="match status" value="2"/>
</dbReference>
<keyword evidence="7" id="KW-0547">Nucleotide-binding</keyword>
<keyword evidence="10" id="KW-0902">Two-component regulatory system</keyword>
<dbReference type="SMART" id="SM00387">
    <property type="entry name" value="HATPase_c"/>
    <property type="match status" value="1"/>
</dbReference>
<dbReference type="NCBIfam" id="TIGR00229">
    <property type="entry name" value="sensory_box"/>
    <property type="match status" value="3"/>
</dbReference>
<keyword evidence="6" id="KW-0808">Transferase</keyword>